<name>Q1Z6C2_9GAMM</name>
<evidence type="ECO:0000313" key="1">
    <source>
        <dbReference type="EMBL" id="EAS44225.1"/>
    </source>
</evidence>
<evidence type="ECO:0000313" key="2">
    <source>
        <dbReference type="Proteomes" id="UP000003789"/>
    </source>
</evidence>
<accession>Q1Z6C2</accession>
<reference evidence="1 2" key="1">
    <citation type="submission" date="2006-03" db="EMBL/GenBank/DDBJ databases">
        <authorList>
            <person name="Bartlett D.H."/>
            <person name="Valle G."/>
            <person name="Lauro F.M."/>
            <person name="Vezzi A."/>
            <person name="Simonato F."/>
            <person name="Eloe E."/>
            <person name="Vitulo N."/>
            <person name="Stratton T.K."/>
            <person name="D'angelo M."/>
            <person name="Ferriera S."/>
            <person name="Johnson J."/>
            <person name="Kravitz S."/>
            <person name="Beeson K."/>
            <person name="Sutton G."/>
            <person name="Rogers Y."/>
            <person name="Friedman R."/>
            <person name="Frazier M."/>
            <person name="Venter J.C."/>
        </authorList>
    </citation>
    <scope>NUCLEOTIDE SEQUENCE [LARGE SCALE GENOMIC DNA]</scope>
    <source>
        <strain evidence="1 2">3TCK</strain>
    </source>
</reference>
<protein>
    <submittedName>
        <fullName evidence="1">Uncharacterized protein</fullName>
    </submittedName>
</protein>
<dbReference type="AlphaFoldDB" id="Q1Z6C2"/>
<dbReference type="EMBL" id="AAPH01000006">
    <property type="protein sequence ID" value="EAS44225.1"/>
    <property type="molecule type" value="Genomic_DNA"/>
</dbReference>
<organism evidence="1 2">
    <name type="scientific">Photobacterium profundum 3TCK</name>
    <dbReference type="NCBI Taxonomy" id="314280"/>
    <lineage>
        <taxon>Bacteria</taxon>
        <taxon>Pseudomonadati</taxon>
        <taxon>Pseudomonadota</taxon>
        <taxon>Gammaproteobacteria</taxon>
        <taxon>Vibrionales</taxon>
        <taxon>Vibrionaceae</taxon>
        <taxon>Photobacterium</taxon>
    </lineage>
</organism>
<sequence>MITDYSNGCELRETMTVANMCLKMATMYSVKMYDIELANLRDLNDFFLDDDYEVVIVNFSMFGKTFDAYIGTTSNSVTIVDASTGVLEGYSTLDRLLFMTKPYEKSDLFI</sequence>
<gene>
    <name evidence="1" type="ORF">P3TCK_11098</name>
</gene>
<proteinExistence type="predicted"/>
<dbReference type="Proteomes" id="UP000003789">
    <property type="component" value="Unassembled WGS sequence"/>
</dbReference>
<comment type="caution">
    <text evidence="1">The sequence shown here is derived from an EMBL/GenBank/DDBJ whole genome shotgun (WGS) entry which is preliminary data.</text>
</comment>
<dbReference type="HOGENOM" id="CLU_2168618_0_0_6"/>